<feature type="transmembrane region" description="Helical" evidence="11">
    <location>
        <begin position="596"/>
        <end position="618"/>
    </location>
</feature>
<dbReference type="InterPro" id="IPR055282">
    <property type="entry name" value="PPI1-4"/>
</dbReference>
<gene>
    <name evidence="12" type="ORF">M0R45_014851</name>
</gene>
<feature type="compositionally biased region" description="Basic and acidic residues" evidence="10">
    <location>
        <begin position="453"/>
        <end position="524"/>
    </location>
</feature>
<evidence type="ECO:0000256" key="8">
    <source>
        <dbReference type="ARBA" id="ARBA00023136"/>
    </source>
</evidence>
<evidence type="ECO:0000256" key="3">
    <source>
        <dbReference type="ARBA" id="ARBA00022475"/>
    </source>
</evidence>
<evidence type="ECO:0000256" key="9">
    <source>
        <dbReference type="ARBA" id="ARBA00038080"/>
    </source>
</evidence>
<dbReference type="PANTHER" id="PTHR32219:SF2">
    <property type="entry name" value="PROTON PUMP-INTERACTOR 1"/>
    <property type="match status" value="1"/>
</dbReference>
<proteinExistence type="inferred from homology"/>
<evidence type="ECO:0000256" key="5">
    <source>
        <dbReference type="ARBA" id="ARBA00022824"/>
    </source>
</evidence>
<comment type="caution">
    <text evidence="12">The sequence shown here is derived from an EMBL/GenBank/DDBJ whole genome shotgun (WGS) entry which is preliminary data.</text>
</comment>
<accession>A0AAW1XNF4</accession>
<feature type="compositionally biased region" description="Basic and acidic residues" evidence="10">
    <location>
        <begin position="23"/>
        <end position="55"/>
    </location>
</feature>
<protein>
    <recommendedName>
        <fullName evidence="14">Proton pump-interactor 1</fullName>
    </recommendedName>
</protein>
<comment type="similarity">
    <text evidence="9">Belongs to the plant Proton pump-interactor protein family.</text>
</comment>
<evidence type="ECO:0000256" key="10">
    <source>
        <dbReference type="SAM" id="MobiDB-lite"/>
    </source>
</evidence>
<dbReference type="PANTHER" id="PTHR32219">
    <property type="entry name" value="RNA-BINDING PROTEIN YLMH-RELATED"/>
    <property type="match status" value="1"/>
</dbReference>
<feature type="compositionally biased region" description="Basic residues" evidence="10">
    <location>
        <begin position="567"/>
        <end position="577"/>
    </location>
</feature>
<keyword evidence="5" id="KW-0256">Endoplasmic reticulum</keyword>
<dbReference type="GO" id="GO:0005886">
    <property type="term" value="C:plasma membrane"/>
    <property type="evidence" value="ECO:0007669"/>
    <property type="project" value="UniProtKB-SubCell"/>
</dbReference>
<evidence type="ECO:0000256" key="2">
    <source>
        <dbReference type="ARBA" id="ARBA00004389"/>
    </source>
</evidence>
<name>A0AAW1XNF4_RUBAR</name>
<organism evidence="12 13">
    <name type="scientific">Rubus argutus</name>
    <name type="common">Southern blackberry</name>
    <dbReference type="NCBI Taxonomy" id="59490"/>
    <lineage>
        <taxon>Eukaryota</taxon>
        <taxon>Viridiplantae</taxon>
        <taxon>Streptophyta</taxon>
        <taxon>Embryophyta</taxon>
        <taxon>Tracheophyta</taxon>
        <taxon>Spermatophyta</taxon>
        <taxon>Magnoliopsida</taxon>
        <taxon>eudicotyledons</taxon>
        <taxon>Gunneridae</taxon>
        <taxon>Pentapetalae</taxon>
        <taxon>rosids</taxon>
        <taxon>fabids</taxon>
        <taxon>Rosales</taxon>
        <taxon>Rosaceae</taxon>
        <taxon>Rosoideae</taxon>
        <taxon>Rosoideae incertae sedis</taxon>
        <taxon>Rubus</taxon>
    </lineage>
</organism>
<comment type="subcellular location">
    <subcellularLocation>
        <location evidence="1">Cell membrane</location>
        <topology evidence="1">Single-pass membrane protein</topology>
    </subcellularLocation>
    <subcellularLocation>
        <location evidence="2">Endoplasmic reticulum membrane</location>
        <topology evidence="2">Single-pass membrane protein</topology>
    </subcellularLocation>
</comment>
<sequence length="619" mass="69901">MGVEDLGFEKVQAPVGTISEGENSAKENGKLEEGSGHNEPIKFGSHGDEMVKKEGNGVSVPNFPKDAVDEWPTPKQVHSFYFVRYRTYDDPKLKAKIDQANLEVQKKNQARSRVLEALNAKRSERSELIEQIKALRSDNHQIRKIADEKFKEIEPLQKDLKKLRNADHASRNGGLSSSEGELDARIKGLQYIIQHESIPLSEEKKILKEIKQLESTRGEVIANAAVRAKIQESVDKEALQDQVKLIGGDLDGVRKEQQAVRSKIQQLDDAIKAIDKEISSIRDELKIVTDKRDQAQDSIFTFRKQLDQQNACFYLSRTILNKARGFAIKGDVKAVEDLCHAEVEKFMSQWNSNKDFRDDYEKRILSSLDSRQLSRDGRIRNPDEKPLVVKEASTPLAVELAPKANTKQVKEDSRSAPLDSLPVQKVQKEAKSKSALPKSTVEHIDAEDEEIYGLEKPKKDGTPKESKVDEAKLKEKKREEEIAKAKQAMERKKKKAEKDAAKAAIRAQKEAQKEAEKKLKEREKKAKKKATESSPDESVETVAEVAEPEKLNENVEVPVPANEKVPRGKTLRNRGRPRGPDSLPKAILKRKKTVNYWVWAVPAALLVLVFLALSYHYLL</sequence>
<keyword evidence="3" id="KW-1003">Cell membrane</keyword>
<evidence type="ECO:0000313" key="12">
    <source>
        <dbReference type="EMBL" id="KAK9938092.1"/>
    </source>
</evidence>
<feature type="region of interest" description="Disordered" evidence="10">
    <location>
        <begin position="371"/>
        <end position="390"/>
    </location>
</feature>
<feature type="region of interest" description="Disordered" evidence="10">
    <location>
        <begin position="1"/>
        <end position="58"/>
    </location>
</feature>
<dbReference type="GO" id="GO:0005789">
    <property type="term" value="C:endoplasmic reticulum membrane"/>
    <property type="evidence" value="ECO:0007669"/>
    <property type="project" value="UniProtKB-SubCell"/>
</dbReference>
<feature type="region of interest" description="Disordered" evidence="10">
    <location>
        <begin position="401"/>
        <end position="584"/>
    </location>
</feature>
<keyword evidence="6 11" id="KW-1133">Transmembrane helix</keyword>
<keyword evidence="13" id="KW-1185">Reference proteome</keyword>
<evidence type="ECO:0000256" key="7">
    <source>
        <dbReference type="ARBA" id="ARBA00023054"/>
    </source>
</evidence>
<dbReference type="Proteomes" id="UP001457282">
    <property type="component" value="Unassembled WGS sequence"/>
</dbReference>
<evidence type="ECO:0008006" key="14">
    <source>
        <dbReference type="Google" id="ProtNLM"/>
    </source>
</evidence>
<reference evidence="12 13" key="1">
    <citation type="journal article" date="2023" name="G3 (Bethesda)">
        <title>A chromosome-length genome assembly and annotation of blackberry (Rubus argutus, cv. 'Hillquist').</title>
        <authorList>
            <person name="Bruna T."/>
            <person name="Aryal R."/>
            <person name="Dudchenko O."/>
            <person name="Sargent D.J."/>
            <person name="Mead D."/>
            <person name="Buti M."/>
            <person name="Cavallini A."/>
            <person name="Hytonen T."/>
            <person name="Andres J."/>
            <person name="Pham M."/>
            <person name="Weisz D."/>
            <person name="Mascagni F."/>
            <person name="Usai G."/>
            <person name="Natali L."/>
            <person name="Bassil N."/>
            <person name="Fernandez G.E."/>
            <person name="Lomsadze A."/>
            <person name="Armour M."/>
            <person name="Olukolu B."/>
            <person name="Poorten T."/>
            <person name="Britton C."/>
            <person name="Davik J."/>
            <person name="Ashrafi H."/>
            <person name="Aiden E.L."/>
            <person name="Borodovsky M."/>
            <person name="Worthington M."/>
        </authorList>
    </citation>
    <scope>NUCLEOTIDE SEQUENCE [LARGE SCALE GENOMIC DNA]</scope>
    <source>
        <strain evidence="12">PI 553951</strain>
    </source>
</reference>
<evidence type="ECO:0000256" key="6">
    <source>
        <dbReference type="ARBA" id="ARBA00022989"/>
    </source>
</evidence>
<dbReference type="AlphaFoldDB" id="A0AAW1XNF4"/>
<dbReference type="EMBL" id="JBEDUW010000003">
    <property type="protein sequence ID" value="KAK9938092.1"/>
    <property type="molecule type" value="Genomic_DNA"/>
</dbReference>
<feature type="compositionally biased region" description="Basic and acidic residues" evidence="10">
    <location>
        <begin position="372"/>
        <end position="388"/>
    </location>
</feature>
<evidence type="ECO:0000256" key="1">
    <source>
        <dbReference type="ARBA" id="ARBA00004162"/>
    </source>
</evidence>
<evidence type="ECO:0000256" key="4">
    <source>
        <dbReference type="ARBA" id="ARBA00022692"/>
    </source>
</evidence>
<keyword evidence="8 11" id="KW-0472">Membrane</keyword>
<evidence type="ECO:0000256" key="11">
    <source>
        <dbReference type="SAM" id="Phobius"/>
    </source>
</evidence>
<evidence type="ECO:0000313" key="13">
    <source>
        <dbReference type="Proteomes" id="UP001457282"/>
    </source>
</evidence>
<keyword evidence="7" id="KW-0175">Coiled coil</keyword>
<keyword evidence="4 11" id="KW-0812">Transmembrane</keyword>